<feature type="transmembrane region" description="Helical" evidence="9">
    <location>
        <begin position="88"/>
        <end position="106"/>
    </location>
</feature>
<dbReference type="Pfam" id="PF02632">
    <property type="entry name" value="BioY"/>
    <property type="match status" value="1"/>
</dbReference>
<proteinExistence type="inferred from homology"/>
<name>A0ABS2MNT4_9FIRM</name>
<comment type="caution">
    <text evidence="10">The sequence shown here is derived from an EMBL/GenBank/DDBJ whole genome shotgun (WGS) entry which is preliminary data.</text>
</comment>
<keyword evidence="5 9" id="KW-0812">Transmembrane</keyword>
<dbReference type="PANTHER" id="PTHR34295">
    <property type="entry name" value="BIOTIN TRANSPORTER BIOY"/>
    <property type="match status" value="1"/>
</dbReference>
<dbReference type="PANTHER" id="PTHR34295:SF4">
    <property type="entry name" value="BIOTIN TRANSPORTER BIOY-RELATED"/>
    <property type="match status" value="1"/>
</dbReference>
<organism evidence="10 11">
    <name type="scientific">Fusibacter tunisiensis</name>
    <dbReference type="NCBI Taxonomy" id="1008308"/>
    <lineage>
        <taxon>Bacteria</taxon>
        <taxon>Bacillati</taxon>
        <taxon>Bacillota</taxon>
        <taxon>Clostridia</taxon>
        <taxon>Eubacteriales</taxon>
        <taxon>Eubacteriales Family XII. Incertae Sedis</taxon>
        <taxon>Fusibacter</taxon>
    </lineage>
</organism>
<comment type="similarity">
    <text evidence="2 8">Belongs to the BioY family.</text>
</comment>
<protein>
    <recommendedName>
        <fullName evidence="8">Biotin transporter</fullName>
    </recommendedName>
</protein>
<evidence type="ECO:0000256" key="2">
    <source>
        <dbReference type="ARBA" id="ARBA00010692"/>
    </source>
</evidence>
<dbReference type="Gene3D" id="1.10.1760.20">
    <property type="match status" value="1"/>
</dbReference>
<evidence type="ECO:0000256" key="9">
    <source>
        <dbReference type="SAM" id="Phobius"/>
    </source>
</evidence>
<keyword evidence="3 8" id="KW-0813">Transport</keyword>
<dbReference type="InterPro" id="IPR003784">
    <property type="entry name" value="BioY"/>
</dbReference>
<evidence type="ECO:0000256" key="3">
    <source>
        <dbReference type="ARBA" id="ARBA00022448"/>
    </source>
</evidence>
<dbReference type="Proteomes" id="UP000767854">
    <property type="component" value="Unassembled WGS sequence"/>
</dbReference>
<keyword evidence="6 9" id="KW-1133">Transmembrane helix</keyword>
<evidence type="ECO:0000256" key="7">
    <source>
        <dbReference type="ARBA" id="ARBA00023136"/>
    </source>
</evidence>
<keyword evidence="4 8" id="KW-1003">Cell membrane</keyword>
<keyword evidence="11" id="KW-1185">Reference proteome</keyword>
<keyword evidence="7 8" id="KW-0472">Membrane</keyword>
<feature type="transmembrane region" description="Helical" evidence="9">
    <location>
        <begin position="7"/>
        <end position="25"/>
    </location>
</feature>
<gene>
    <name evidence="10" type="ORF">JOC49_000567</name>
</gene>
<feature type="transmembrane region" description="Helical" evidence="9">
    <location>
        <begin position="31"/>
        <end position="50"/>
    </location>
</feature>
<feature type="transmembrane region" description="Helical" evidence="9">
    <location>
        <begin position="149"/>
        <end position="167"/>
    </location>
</feature>
<evidence type="ECO:0000256" key="6">
    <source>
        <dbReference type="ARBA" id="ARBA00022989"/>
    </source>
</evidence>
<comment type="subcellular location">
    <subcellularLocation>
        <location evidence="1 8">Cell membrane</location>
        <topology evidence="1 8">Multi-pass membrane protein</topology>
    </subcellularLocation>
</comment>
<dbReference type="EMBL" id="JAFBDT010000003">
    <property type="protein sequence ID" value="MBM7561050.1"/>
    <property type="molecule type" value="Genomic_DNA"/>
</dbReference>
<evidence type="ECO:0000313" key="10">
    <source>
        <dbReference type="EMBL" id="MBM7561050.1"/>
    </source>
</evidence>
<evidence type="ECO:0000313" key="11">
    <source>
        <dbReference type="Proteomes" id="UP000767854"/>
    </source>
</evidence>
<accession>A0ABS2MNT4</accession>
<dbReference type="PIRSF" id="PIRSF016661">
    <property type="entry name" value="BioY"/>
    <property type="match status" value="1"/>
</dbReference>
<feature type="transmembrane region" description="Helical" evidence="9">
    <location>
        <begin position="57"/>
        <end position="82"/>
    </location>
</feature>
<reference evidence="10 11" key="1">
    <citation type="submission" date="2021-01" db="EMBL/GenBank/DDBJ databases">
        <title>Genomic Encyclopedia of Type Strains, Phase IV (KMG-IV): sequencing the most valuable type-strain genomes for metagenomic binning, comparative biology and taxonomic classification.</title>
        <authorList>
            <person name="Goeker M."/>
        </authorList>
    </citation>
    <scope>NUCLEOTIDE SEQUENCE [LARGE SCALE GENOMIC DNA]</scope>
    <source>
        <strain evidence="10 11">DSM 24436</strain>
    </source>
</reference>
<evidence type="ECO:0000256" key="1">
    <source>
        <dbReference type="ARBA" id="ARBA00004651"/>
    </source>
</evidence>
<feature type="transmembrane region" description="Helical" evidence="9">
    <location>
        <begin position="113"/>
        <end position="129"/>
    </location>
</feature>
<dbReference type="RefSeq" id="WP_204662029.1">
    <property type="nucleotide sequence ID" value="NZ_JAFBDT010000003.1"/>
</dbReference>
<evidence type="ECO:0000256" key="4">
    <source>
        <dbReference type="ARBA" id="ARBA00022475"/>
    </source>
</evidence>
<evidence type="ECO:0000256" key="8">
    <source>
        <dbReference type="PIRNR" id="PIRNR016661"/>
    </source>
</evidence>
<sequence>MKLIHMIYIGLFAALLSILSLLPPIPLPFSPVPITFQVLGIFIVSGLLTPKISTMTVLVYLLLGGIGIPVFAGGTAGVGVLLGPTGGYLLGFIPATFLSSSVLRHYKTPKTQHYIFAFSLGLIGIYLPGTLQLSAVTGLSLDKALTVGSLPYIPLDFIKIIMATWITKSLARHLKTNT</sequence>
<evidence type="ECO:0000256" key="5">
    <source>
        <dbReference type="ARBA" id="ARBA00022692"/>
    </source>
</evidence>